<accession>A0AAW6LY66</accession>
<organism evidence="2 3">
    <name type="scientific">Bacteroides cellulosilyticus</name>
    <dbReference type="NCBI Taxonomy" id="246787"/>
    <lineage>
        <taxon>Bacteria</taxon>
        <taxon>Pseudomonadati</taxon>
        <taxon>Bacteroidota</taxon>
        <taxon>Bacteroidia</taxon>
        <taxon>Bacteroidales</taxon>
        <taxon>Bacteroidaceae</taxon>
        <taxon>Bacteroides</taxon>
    </lineage>
</organism>
<dbReference type="EMBL" id="JARFID010000001">
    <property type="protein sequence ID" value="MDE8692803.1"/>
    <property type="molecule type" value="Genomic_DNA"/>
</dbReference>
<comment type="caution">
    <text evidence="2">The sequence shown here is derived from an EMBL/GenBank/DDBJ whole genome shotgun (WGS) entry which is preliminary data.</text>
</comment>
<feature type="signal peptide" evidence="1">
    <location>
        <begin position="1"/>
        <end position="19"/>
    </location>
</feature>
<protein>
    <submittedName>
        <fullName evidence="2">DUF3244 domain-containing protein</fullName>
    </submittedName>
</protein>
<proteinExistence type="predicted"/>
<evidence type="ECO:0000313" key="2">
    <source>
        <dbReference type="EMBL" id="MDE8692803.1"/>
    </source>
</evidence>
<sequence>MRAKTLLLFLFLLSFVNGAATVQESGKSIVLKKSTTSDGTLRSVDLFASAYLDLSNELLLLNFENCSDDTFISVTNLSTNEVIYSELYGVSDNIVLNMAGLLEGEENYRLEITIGEVILYGDFTI</sequence>
<name>A0AAW6LY66_9BACE</name>
<dbReference type="Gene3D" id="2.60.40.3080">
    <property type="match status" value="1"/>
</dbReference>
<dbReference type="Proteomes" id="UP001221924">
    <property type="component" value="Unassembled WGS sequence"/>
</dbReference>
<gene>
    <name evidence="2" type="ORF">PZH42_01665</name>
</gene>
<dbReference type="RefSeq" id="WP_149924291.1">
    <property type="nucleotide sequence ID" value="NZ_CAXKYC010000001.1"/>
</dbReference>
<keyword evidence="1" id="KW-0732">Signal</keyword>
<evidence type="ECO:0000256" key="1">
    <source>
        <dbReference type="SAM" id="SignalP"/>
    </source>
</evidence>
<dbReference type="AlphaFoldDB" id="A0AAW6LY66"/>
<evidence type="ECO:0000313" key="3">
    <source>
        <dbReference type="Proteomes" id="UP001221924"/>
    </source>
</evidence>
<dbReference type="InterPro" id="IPR021638">
    <property type="entry name" value="DUF3244"/>
</dbReference>
<reference evidence="2" key="1">
    <citation type="submission" date="2023-03" db="EMBL/GenBank/DDBJ databases">
        <title>DFI Biobank Strains.</title>
        <authorList>
            <person name="Mostad J."/>
            <person name="Paddock L."/>
            <person name="Medina S."/>
            <person name="Waligurski E."/>
            <person name="Barat B."/>
            <person name="Smith R."/>
            <person name="Burgo V."/>
            <person name="Metcalfe C."/>
            <person name="Woodson C."/>
            <person name="Sundararajan A."/>
            <person name="Ramaswamy R."/>
            <person name="Lin H."/>
            <person name="Pamer E.G."/>
        </authorList>
    </citation>
    <scope>NUCLEOTIDE SEQUENCE</scope>
    <source>
        <strain evidence="2">DFI.9.5</strain>
    </source>
</reference>
<dbReference type="Pfam" id="PF11589">
    <property type="entry name" value="DUF3244"/>
    <property type="match status" value="1"/>
</dbReference>
<feature type="chain" id="PRO_5043711834" evidence="1">
    <location>
        <begin position="20"/>
        <end position="125"/>
    </location>
</feature>